<name>A0ACB7SGY6_HYAAI</name>
<evidence type="ECO:0000313" key="2">
    <source>
        <dbReference type="Proteomes" id="UP000821845"/>
    </source>
</evidence>
<organism evidence="1 2">
    <name type="scientific">Hyalomma asiaticum</name>
    <name type="common">Tick</name>
    <dbReference type="NCBI Taxonomy" id="266040"/>
    <lineage>
        <taxon>Eukaryota</taxon>
        <taxon>Metazoa</taxon>
        <taxon>Ecdysozoa</taxon>
        <taxon>Arthropoda</taxon>
        <taxon>Chelicerata</taxon>
        <taxon>Arachnida</taxon>
        <taxon>Acari</taxon>
        <taxon>Parasitiformes</taxon>
        <taxon>Ixodida</taxon>
        <taxon>Ixodoidea</taxon>
        <taxon>Ixodidae</taxon>
        <taxon>Hyalomminae</taxon>
        <taxon>Hyalomma</taxon>
    </lineage>
</organism>
<reference evidence="1" key="1">
    <citation type="submission" date="2020-05" db="EMBL/GenBank/DDBJ databases">
        <title>Large-scale comparative analyses of tick genomes elucidate their genetic diversity and vector capacities.</title>
        <authorList>
            <person name="Jia N."/>
            <person name="Wang J."/>
            <person name="Shi W."/>
            <person name="Du L."/>
            <person name="Sun Y."/>
            <person name="Zhan W."/>
            <person name="Jiang J."/>
            <person name="Wang Q."/>
            <person name="Zhang B."/>
            <person name="Ji P."/>
            <person name="Sakyi L.B."/>
            <person name="Cui X."/>
            <person name="Yuan T."/>
            <person name="Jiang B."/>
            <person name="Yang W."/>
            <person name="Lam T.T.-Y."/>
            <person name="Chang Q."/>
            <person name="Ding S."/>
            <person name="Wang X."/>
            <person name="Zhu J."/>
            <person name="Ruan X."/>
            <person name="Zhao L."/>
            <person name="Wei J."/>
            <person name="Que T."/>
            <person name="Du C."/>
            <person name="Cheng J."/>
            <person name="Dai P."/>
            <person name="Han X."/>
            <person name="Huang E."/>
            <person name="Gao Y."/>
            <person name="Liu J."/>
            <person name="Shao H."/>
            <person name="Ye R."/>
            <person name="Li L."/>
            <person name="Wei W."/>
            <person name="Wang X."/>
            <person name="Wang C."/>
            <person name="Yang T."/>
            <person name="Huo Q."/>
            <person name="Li W."/>
            <person name="Guo W."/>
            <person name="Chen H."/>
            <person name="Zhou L."/>
            <person name="Ni X."/>
            <person name="Tian J."/>
            <person name="Zhou Y."/>
            <person name="Sheng Y."/>
            <person name="Liu T."/>
            <person name="Pan Y."/>
            <person name="Xia L."/>
            <person name="Li J."/>
            <person name="Zhao F."/>
            <person name="Cao W."/>
        </authorList>
    </citation>
    <scope>NUCLEOTIDE SEQUENCE</scope>
    <source>
        <strain evidence="1">Hyas-2018</strain>
    </source>
</reference>
<evidence type="ECO:0000313" key="1">
    <source>
        <dbReference type="EMBL" id="KAH6933216.1"/>
    </source>
</evidence>
<dbReference type="EMBL" id="CM023484">
    <property type="protein sequence ID" value="KAH6933216.1"/>
    <property type="molecule type" value="Genomic_DNA"/>
</dbReference>
<keyword evidence="2" id="KW-1185">Reference proteome</keyword>
<accession>A0ACB7SGY6</accession>
<protein>
    <submittedName>
        <fullName evidence="1">Uncharacterized protein</fullName>
    </submittedName>
</protein>
<proteinExistence type="predicted"/>
<gene>
    <name evidence="1" type="ORF">HPB50_013545</name>
</gene>
<sequence length="176" mass="19971">MLLTFLEQYPSLAQRSFSATPYFTAADRRRLWREIAEALNAEGPIQKTSEQWQLWWRKQVFAALHDSRAVEEAQSTGSGRLPGYRGRILQMCGLSRFTGSRRLDYQTQLPDVAAAVEVATMPAPRPPRRPVRRPRPPRPRRADVLGEMAAQCSRTLDQGINMIVVGGPLPIRKFRA</sequence>
<comment type="caution">
    <text evidence="1">The sequence shown here is derived from an EMBL/GenBank/DDBJ whole genome shotgun (WGS) entry which is preliminary data.</text>
</comment>
<dbReference type="Proteomes" id="UP000821845">
    <property type="component" value="Chromosome 4"/>
</dbReference>